<gene>
    <name evidence="1" type="ordered locus">Fluta_2295</name>
</gene>
<reference evidence="1 2" key="1">
    <citation type="journal article" date="2011" name="Stand. Genomic Sci.">
        <title>Complete genome sequence of the gliding freshwater bacterium Fluviicola taffensis type strain (RW262).</title>
        <authorList>
            <person name="Woyke T."/>
            <person name="Chertkov O."/>
            <person name="Lapidus A."/>
            <person name="Nolan M."/>
            <person name="Lucas S."/>
            <person name="Del Rio T.G."/>
            <person name="Tice H."/>
            <person name="Cheng J.F."/>
            <person name="Tapia R."/>
            <person name="Han C."/>
            <person name="Goodwin L."/>
            <person name="Pitluck S."/>
            <person name="Liolios K."/>
            <person name="Pagani I."/>
            <person name="Ivanova N."/>
            <person name="Huntemann M."/>
            <person name="Mavromatis K."/>
            <person name="Mikhailova N."/>
            <person name="Pati A."/>
            <person name="Chen A."/>
            <person name="Palaniappan K."/>
            <person name="Land M."/>
            <person name="Hauser L."/>
            <person name="Brambilla E.M."/>
            <person name="Rohde M."/>
            <person name="Mwirichia R."/>
            <person name="Sikorski J."/>
            <person name="Tindall B.J."/>
            <person name="Goker M."/>
            <person name="Bristow J."/>
            <person name="Eisen J.A."/>
            <person name="Markowitz V."/>
            <person name="Hugenholtz P."/>
            <person name="Klenk H.P."/>
            <person name="Kyrpides N.C."/>
        </authorList>
    </citation>
    <scope>NUCLEOTIDE SEQUENCE [LARGE SCALE GENOMIC DNA]</scope>
    <source>
        <strain evidence="2">DSM 16823 / RW262 / RW262</strain>
    </source>
</reference>
<dbReference type="Pfam" id="PF10977">
    <property type="entry name" value="DUF2797"/>
    <property type="match status" value="1"/>
</dbReference>
<dbReference type="HOGENOM" id="CLU_1019163_0_0_10"/>
<evidence type="ECO:0000313" key="2">
    <source>
        <dbReference type="Proteomes" id="UP000007463"/>
    </source>
</evidence>
<dbReference type="InterPro" id="IPR021246">
    <property type="entry name" value="DUF2797"/>
</dbReference>
<evidence type="ECO:0000313" key="1">
    <source>
        <dbReference type="EMBL" id="AEA44281.1"/>
    </source>
</evidence>
<proteinExistence type="predicted"/>
<name>F2IBH3_FLUTR</name>
<dbReference type="eggNOG" id="ENOG502Z7J9">
    <property type="taxonomic scope" value="Bacteria"/>
</dbReference>
<dbReference type="RefSeq" id="WP_013687051.1">
    <property type="nucleotide sequence ID" value="NC_015321.1"/>
</dbReference>
<accession>F2IBH3</accession>
<dbReference type="Proteomes" id="UP000007463">
    <property type="component" value="Chromosome"/>
</dbReference>
<protein>
    <recommendedName>
        <fullName evidence="3">DUF2797 domain-containing protein</fullName>
    </recommendedName>
</protein>
<sequence length="265" mass="30160">MKGLLDKMRVSFADPIQYQLVLNGEPQIKMNELIGKEIELAWTGKIVCSNCGKQTKNSFGQGFCYPCFQSAPQAAPCIINPELCKAHLGEGRDVEWEEKHHNQPHVVYLAASDTVKVGVTRAEQKMTRWMDQGASQAIVLAETANRYEAGMIEVALKSMMTDKTNWQRMLKNEINEDIDLVDEKGRVEDFLPFDMRDFVSMDDTIISLSYPVEKYPVKVKSVSFDKTPIIRGKLVGIKGQYLIFEDESVLNIRKHTSYEIEFSHD</sequence>
<organism evidence="1 2">
    <name type="scientific">Fluviicola taffensis (strain DSM 16823 / NCIMB 13979 / RW262)</name>
    <dbReference type="NCBI Taxonomy" id="755732"/>
    <lineage>
        <taxon>Bacteria</taxon>
        <taxon>Pseudomonadati</taxon>
        <taxon>Bacteroidota</taxon>
        <taxon>Flavobacteriia</taxon>
        <taxon>Flavobacteriales</taxon>
        <taxon>Crocinitomicaceae</taxon>
        <taxon>Fluviicola</taxon>
    </lineage>
</organism>
<reference evidence="2" key="2">
    <citation type="submission" date="2011-02" db="EMBL/GenBank/DDBJ databases">
        <title>The complete genome of Fluviicola taffensis DSM 16823.</title>
        <authorList>
            <consortium name="US DOE Joint Genome Institute (JGI-PGF)"/>
            <person name="Lucas S."/>
            <person name="Copeland A."/>
            <person name="Lapidus A."/>
            <person name="Bruce D."/>
            <person name="Goodwin L."/>
            <person name="Pitluck S."/>
            <person name="Kyrpides N."/>
            <person name="Mavromatis K."/>
            <person name="Ivanova N."/>
            <person name="Mikhailova N."/>
            <person name="Pagani I."/>
            <person name="Chertkov O."/>
            <person name="Detter J.C."/>
            <person name="Han C."/>
            <person name="Tapia R."/>
            <person name="Land M."/>
            <person name="Hauser L."/>
            <person name="Markowitz V."/>
            <person name="Cheng J.-F."/>
            <person name="Hugenholtz P."/>
            <person name="Woyke T."/>
            <person name="Wu D."/>
            <person name="Tindall B."/>
            <person name="Pomrenke H.G."/>
            <person name="Brambilla E."/>
            <person name="Klenk H.-P."/>
            <person name="Eisen J.A."/>
        </authorList>
    </citation>
    <scope>NUCLEOTIDE SEQUENCE [LARGE SCALE GENOMIC DNA]</scope>
    <source>
        <strain evidence="2">DSM 16823 / RW262 / RW262</strain>
    </source>
</reference>
<dbReference type="EMBL" id="CP002542">
    <property type="protein sequence ID" value="AEA44281.1"/>
    <property type="molecule type" value="Genomic_DNA"/>
</dbReference>
<evidence type="ECO:0008006" key="3">
    <source>
        <dbReference type="Google" id="ProtNLM"/>
    </source>
</evidence>
<dbReference type="KEGG" id="fte:Fluta_2295"/>
<dbReference type="AlphaFoldDB" id="F2IBH3"/>
<keyword evidence="2" id="KW-1185">Reference proteome</keyword>
<dbReference type="OrthoDB" id="9775734at2"/>